<protein>
    <submittedName>
        <fullName evidence="1">Uncharacterized protein</fullName>
    </submittedName>
</protein>
<dbReference type="Proteomes" id="UP001565471">
    <property type="component" value="Unassembled WGS sequence"/>
</dbReference>
<keyword evidence="2" id="KW-1185">Reference proteome</keyword>
<reference evidence="1 2" key="1">
    <citation type="submission" date="2024-07" db="EMBL/GenBank/DDBJ databases">
        <title>Genomic Encyclopedia of Type Strains, Phase V (KMG-V): Genome sequencing to study the core and pangenomes of soil and plant-associated prokaryotes.</title>
        <authorList>
            <person name="Whitman W."/>
        </authorList>
    </citation>
    <scope>NUCLEOTIDE SEQUENCE [LARGE SCALE GENOMIC DNA]</scope>
    <source>
        <strain evidence="1 2">USDA 415</strain>
    </source>
</reference>
<organism evidence="1 2">
    <name type="scientific">Bradyrhizobium elkanii</name>
    <dbReference type="NCBI Taxonomy" id="29448"/>
    <lineage>
        <taxon>Bacteria</taxon>
        <taxon>Pseudomonadati</taxon>
        <taxon>Pseudomonadota</taxon>
        <taxon>Alphaproteobacteria</taxon>
        <taxon>Hyphomicrobiales</taxon>
        <taxon>Nitrobacteraceae</taxon>
        <taxon>Bradyrhizobium</taxon>
    </lineage>
</organism>
<comment type="caution">
    <text evidence="1">The sequence shown here is derived from an EMBL/GenBank/DDBJ whole genome shotgun (WGS) entry which is preliminary data.</text>
</comment>
<evidence type="ECO:0000313" key="1">
    <source>
        <dbReference type="EMBL" id="MEY9313496.1"/>
    </source>
</evidence>
<name>A0ABV4EQT2_BRAEL</name>
<gene>
    <name evidence="1" type="ORF">ABIF29_000295</name>
</gene>
<accession>A0ABV4EQT2</accession>
<sequence length="73" mass="8103">MNQKSSLRKIPLFVSQALTANTPLRRLSNTAEALLHDPSARPPYSETRFNEAARLSDALARIQSKLMGHSGRN</sequence>
<proteinExistence type="predicted"/>
<dbReference type="EMBL" id="JBGBZA010000001">
    <property type="protein sequence ID" value="MEY9313496.1"/>
    <property type="molecule type" value="Genomic_DNA"/>
</dbReference>
<evidence type="ECO:0000313" key="2">
    <source>
        <dbReference type="Proteomes" id="UP001565471"/>
    </source>
</evidence>
<dbReference type="PROSITE" id="PS50096">
    <property type="entry name" value="IQ"/>
    <property type="match status" value="1"/>
</dbReference>